<gene>
    <name evidence="1" type="ORF">A2310_01885</name>
</gene>
<dbReference type="GO" id="GO:0006260">
    <property type="term" value="P:DNA replication"/>
    <property type="evidence" value="ECO:0007669"/>
    <property type="project" value="InterPro"/>
</dbReference>
<organism evidence="1 2">
    <name type="scientific">candidate division WOR-1 bacterium RIFOXYB2_FULL_37_13</name>
    <dbReference type="NCBI Taxonomy" id="1802579"/>
    <lineage>
        <taxon>Bacteria</taxon>
        <taxon>Bacillati</taxon>
        <taxon>Saganbacteria</taxon>
    </lineage>
</organism>
<accession>A0A1F4SPP1</accession>
<comment type="caution">
    <text evidence="1">The sequence shown here is derived from an EMBL/GenBank/DDBJ whole genome shotgun (WGS) entry which is preliminary data.</text>
</comment>
<evidence type="ECO:0000313" key="2">
    <source>
        <dbReference type="Proteomes" id="UP000178417"/>
    </source>
</evidence>
<proteinExistence type="predicted"/>
<name>A0A1F4SPP1_UNCSA</name>
<dbReference type="AlphaFoldDB" id="A0A1F4SPP1"/>
<evidence type="ECO:0000313" key="1">
    <source>
        <dbReference type="EMBL" id="OGC22411.1"/>
    </source>
</evidence>
<dbReference type="GO" id="GO:0008998">
    <property type="term" value="F:ribonucleoside-triphosphate reductase (thioredoxin) activity"/>
    <property type="evidence" value="ECO:0007669"/>
    <property type="project" value="InterPro"/>
</dbReference>
<reference evidence="1 2" key="1">
    <citation type="journal article" date="2016" name="Nat. Commun.">
        <title>Thousands of microbial genomes shed light on interconnected biogeochemical processes in an aquifer system.</title>
        <authorList>
            <person name="Anantharaman K."/>
            <person name="Brown C.T."/>
            <person name="Hug L.A."/>
            <person name="Sharon I."/>
            <person name="Castelle C.J."/>
            <person name="Probst A.J."/>
            <person name="Thomas B.C."/>
            <person name="Singh A."/>
            <person name="Wilkins M.J."/>
            <person name="Karaoz U."/>
            <person name="Brodie E.L."/>
            <person name="Williams K.H."/>
            <person name="Hubbard S.S."/>
            <person name="Banfield J.F."/>
        </authorList>
    </citation>
    <scope>NUCLEOTIDE SEQUENCE [LARGE SCALE GENOMIC DNA]</scope>
</reference>
<dbReference type="Pfam" id="PF13597">
    <property type="entry name" value="NRDD"/>
    <property type="match status" value="1"/>
</dbReference>
<sequence>MTNEELDLFLEGNPQIEWAQDDEGNFYFRHSAFDGEHDKTKVESKALAALTPQKLERILVGGRNVDHITRVTGYFSRVSGWNRGKKGELVDRQRVVVS</sequence>
<dbReference type="STRING" id="1802579.A2310_01885"/>
<dbReference type="EMBL" id="MEUB01000028">
    <property type="protein sequence ID" value="OGC22411.1"/>
    <property type="molecule type" value="Genomic_DNA"/>
</dbReference>
<dbReference type="Proteomes" id="UP000178417">
    <property type="component" value="Unassembled WGS sequence"/>
</dbReference>
<protein>
    <submittedName>
        <fullName evidence="1">Uncharacterized protein</fullName>
    </submittedName>
</protein>
<dbReference type="InterPro" id="IPR012833">
    <property type="entry name" value="NrdD"/>
</dbReference>